<dbReference type="Proteomes" id="UP000681967">
    <property type="component" value="Unassembled WGS sequence"/>
</dbReference>
<evidence type="ECO:0000313" key="5">
    <source>
        <dbReference type="EMBL" id="CAF2174131.1"/>
    </source>
</evidence>
<gene>
    <name evidence="7" type="ORF">BYL167_LOCUS19715</name>
    <name evidence="2" type="ORF">CJN711_LOCUS8108</name>
    <name evidence="9" type="ORF">GIL414_LOCUS25256</name>
    <name evidence="3" type="ORF">KQP761_LOCUS26949</name>
    <name evidence="6" type="ORF">OVN521_LOCUS17095</name>
    <name evidence="8" type="ORF">UXM345_LOCUS27623</name>
    <name evidence="5" type="ORF">WKI299_LOCUS33102</name>
    <name evidence="4" type="ORF">XDN619_LOCUS27861</name>
</gene>
<dbReference type="EMBL" id="CAJOBG010002919">
    <property type="protein sequence ID" value="CAF4036026.1"/>
    <property type="molecule type" value="Genomic_DNA"/>
</dbReference>
<feature type="region of interest" description="Disordered" evidence="1">
    <location>
        <begin position="82"/>
        <end position="116"/>
    </location>
</feature>
<evidence type="ECO:0000313" key="11">
    <source>
        <dbReference type="Proteomes" id="UP000663866"/>
    </source>
</evidence>
<evidence type="ECO:0000313" key="3">
    <source>
        <dbReference type="EMBL" id="CAF1635265.1"/>
    </source>
</evidence>
<evidence type="ECO:0000313" key="4">
    <source>
        <dbReference type="EMBL" id="CAF2146553.1"/>
    </source>
</evidence>
<protein>
    <submittedName>
        <fullName evidence="2">Uncharacterized protein</fullName>
    </submittedName>
</protein>
<evidence type="ECO:0000313" key="10">
    <source>
        <dbReference type="Proteomes" id="UP000663855"/>
    </source>
</evidence>
<evidence type="ECO:0000313" key="9">
    <source>
        <dbReference type="EMBL" id="CAF4287513.1"/>
    </source>
</evidence>
<dbReference type="EMBL" id="CAJOBJ010033606">
    <property type="protein sequence ID" value="CAF4287513.1"/>
    <property type="molecule type" value="Genomic_DNA"/>
</dbReference>
<dbReference type="Proteomes" id="UP000663855">
    <property type="component" value="Unassembled WGS sequence"/>
</dbReference>
<dbReference type="EMBL" id="CAJNOV010002907">
    <property type="protein sequence ID" value="CAF1121760.1"/>
    <property type="molecule type" value="Genomic_DNA"/>
</dbReference>
<comment type="caution">
    <text evidence="2">The sequence shown here is derived from an EMBL/GenBank/DDBJ whole genome shotgun (WGS) entry which is preliminary data.</text>
</comment>
<sequence>MASQMCGVRAPGHVYSAVLKNSNDNDVTVEVEYAGSDISHSETATFTVAAGGSQAVGEKTVQTGEHEQRKFIQKLTVKLQDGTTQELSSPFEGVTSPKHDWEFEVGQDGSLKSGSQ</sequence>
<dbReference type="Proteomes" id="UP000663887">
    <property type="component" value="Unassembled WGS sequence"/>
</dbReference>
<dbReference type="Proteomes" id="UP000663834">
    <property type="component" value="Unassembled WGS sequence"/>
</dbReference>
<dbReference type="EMBL" id="CAJNRF010015466">
    <property type="protein sequence ID" value="CAF2174131.1"/>
    <property type="molecule type" value="Genomic_DNA"/>
</dbReference>
<proteinExistence type="predicted"/>
<organism evidence="2 10">
    <name type="scientific">Rotaria magnacalcarata</name>
    <dbReference type="NCBI Taxonomy" id="392030"/>
    <lineage>
        <taxon>Eukaryota</taxon>
        <taxon>Metazoa</taxon>
        <taxon>Spiralia</taxon>
        <taxon>Gnathifera</taxon>
        <taxon>Rotifera</taxon>
        <taxon>Eurotatoria</taxon>
        <taxon>Bdelloidea</taxon>
        <taxon>Philodinida</taxon>
        <taxon>Philodinidae</taxon>
        <taxon>Rotaria</taxon>
    </lineage>
</organism>
<evidence type="ECO:0000256" key="1">
    <source>
        <dbReference type="SAM" id="MobiDB-lite"/>
    </source>
</evidence>
<dbReference type="Proteomes" id="UP000681720">
    <property type="component" value="Unassembled WGS sequence"/>
</dbReference>
<dbReference type="EMBL" id="CAJNRG010013226">
    <property type="protein sequence ID" value="CAF2146553.1"/>
    <property type="molecule type" value="Genomic_DNA"/>
</dbReference>
<evidence type="ECO:0000313" key="6">
    <source>
        <dbReference type="EMBL" id="CAF4036026.1"/>
    </source>
</evidence>
<dbReference type="Proteomes" id="UP000663856">
    <property type="component" value="Unassembled WGS sequence"/>
</dbReference>
<dbReference type="EMBL" id="CAJNOW010014786">
    <property type="protein sequence ID" value="CAF1635265.1"/>
    <property type="molecule type" value="Genomic_DNA"/>
</dbReference>
<name>A0A814QR41_9BILA</name>
<dbReference type="Proteomes" id="UP000663866">
    <property type="component" value="Unassembled WGS sequence"/>
</dbReference>
<dbReference type="OrthoDB" id="9991797at2759"/>
<dbReference type="EMBL" id="CAJOBH010008447">
    <property type="protein sequence ID" value="CAF4113555.1"/>
    <property type="molecule type" value="Genomic_DNA"/>
</dbReference>
<keyword evidence="11" id="KW-1185">Reference proteome</keyword>
<reference evidence="2" key="1">
    <citation type="submission" date="2021-02" db="EMBL/GenBank/DDBJ databases">
        <authorList>
            <person name="Nowell W R."/>
        </authorList>
    </citation>
    <scope>NUCLEOTIDE SEQUENCE</scope>
</reference>
<evidence type="ECO:0000313" key="7">
    <source>
        <dbReference type="EMBL" id="CAF4113555.1"/>
    </source>
</evidence>
<evidence type="ECO:0000313" key="8">
    <source>
        <dbReference type="EMBL" id="CAF4194347.1"/>
    </source>
</evidence>
<dbReference type="AlphaFoldDB" id="A0A814QR41"/>
<accession>A0A814QR41</accession>
<dbReference type="Proteomes" id="UP000663842">
    <property type="component" value="Unassembled WGS sequence"/>
</dbReference>
<evidence type="ECO:0000313" key="2">
    <source>
        <dbReference type="EMBL" id="CAF1121760.1"/>
    </source>
</evidence>
<dbReference type="EMBL" id="CAJOBF010006030">
    <property type="protein sequence ID" value="CAF4194347.1"/>
    <property type="molecule type" value="Genomic_DNA"/>
</dbReference>